<feature type="region of interest" description="Disordered" evidence="1">
    <location>
        <begin position="111"/>
        <end position="169"/>
    </location>
</feature>
<reference evidence="2 3" key="1">
    <citation type="journal article" date="2018" name="Science">
        <title>The opium poppy genome and morphinan production.</title>
        <authorList>
            <person name="Guo L."/>
            <person name="Winzer T."/>
            <person name="Yang X."/>
            <person name="Li Y."/>
            <person name="Ning Z."/>
            <person name="He Z."/>
            <person name="Teodor R."/>
            <person name="Lu Y."/>
            <person name="Bowser T.A."/>
            <person name="Graham I.A."/>
            <person name="Ye K."/>
        </authorList>
    </citation>
    <scope>NUCLEOTIDE SEQUENCE [LARGE SCALE GENOMIC DNA]</scope>
    <source>
        <strain evidence="3">cv. HN1</strain>
        <tissue evidence="2">Leaves</tissue>
    </source>
</reference>
<evidence type="ECO:0000313" key="2">
    <source>
        <dbReference type="EMBL" id="RZC84634.1"/>
    </source>
</evidence>
<dbReference type="AlphaFoldDB" id="A0A4Y7LGK4"/>
<evidence type="ECO:0000256" key="1">
    <source>
        <dbReference type="SAM" id="MobiDB-lite"/>
    </source>
</evidence>
<keyword evidence="3" id="KW-1185">Reference proteome</keyword>
<accession>A0A4Y7LGK4</accession>
<dbReference type="EMBL" id="CM010725">
    <property type="protein sequence ID" value="RZC84634.1"/>
    <property type="molecule type" value="Genomic_DNA"/>
</dbReference>
<evidence type="ECO:0000313" key="3">
    <source>
        <dbReference type="Proteomes" id="UP000316621"/>
    </source>
</evidence>
<protein>
    <submittedName>
        <fullName evidence="2">Uncharacterized protein</fullName>
    </submittedName>
</protein>
<sequence>MHKHDSKIDVSFWEHVNEGHESTEDYLEWYERFSHPRVIRIDPPGTRRRNKESSSASTSDTRDDSTILKLVEFFCSDDKGEVIEPERHRKYADYCSHIENPQAKKMFAELEKQSKRLRKTREQMNQQRAQQGEASQGGGSQGEENPEEGEDVDSLRASESQSRRKRIRT</sequence>
<organism evidence="2 3">
    <name type="scientific">Papaver somniferum</name>
    <name type="common">Opium poppy</name>
    <dbReference type="NCBI Taxonomy" id="3469"/>
    <lineage>
        <taxon>Eukaryota</taxon>
        <taxon>Viridiplantae</taxon>
        <taxon>Streptophyta</taxon>
        <taxon>Embryophyta</taxon>
        <taxon>Tracheophyta</taxon>
        <taxon>Spermatophyta</taxon>
        <taxon>Magnoliopsida</taxon>
        <taxon>Ranunculales</taxon>
        <taxon>Papaveraceae</taxon>
        <taxon>Papaveroideae</taxon>
        <taxon>Papaver</taxon>
    </lineage>
</organism>
<feature type="region of interest" description="Disordered" evidence="1">
    <location>
        <begin position="41"/>
        <end position="63"/>
    </location>
</feature>
<feature type="compositionally biased region" description="Low complexity" evidence="1">
    <location>
        <begin position="125"/>
        <end position="134"/>
    </location>
</feature>
<name>A0A4Y7LGK4_PAPSO</name>
<dbReference type="Proteomes" id="UP000316621">
    <property type="component" value="Chromosome 11"/>
</dbReference>
<dbReference type="Gramene" id="RZC84634">
    <property type="protein sequence ID" value="RZC84634"/>
    <property type="gene ID" value="C5167_047422"/>
</dbReference>
<proteinExistence type="predicted"/>
<gene>
    <name evidence="2" type="ORF">C5167_047422</name>
</gene>